<evidence type="ECO:0000313" key="9">
    <source>
        <dbReference type="EMBL" id="TDL25931.1"/>
    </source>
</evidence>
<evidence type="ECO:0000259" key="7">
    <source>
        <dbReference type="PROSITE" id="PS50089"/>
    </source>
</evidence>
<keyword evidence="5" id="KW-0175">Coiled coil</keyword>
<evidence type="ECO:0000256" key="6">
    <source>
        <dbReference type="SAM" id="MobiDB-lite"/>
    </source>
</evidence>
<proteinExistence type="predicted"/>
<dbReference type="InterPro" id="IPR013083">
    <property type="entry name" value="Znf_RING/FYVE/PHD"/>
</dbReference>
<evidence type="ECO:0000256" key="1">
    <source>
        <dbReference type="ARBA" id="ARBA00022723"/>
    </source>
</evidence>
<dbReference type="InterPro" id="IPR001841">
    <property type="entry name" value="Znf_RING"/>
</dbReference>
<dbReference type="Proteomes" id="UP000294933">
    <property type="component" value="Unassembled WGS sequence"/>
</dbReference>
<evidence type="ECO:0000256" key="2">
    <source>
        <dbReference type="ARBA" id="ARBA00022771"/>
    </source>
</evidence>
<dbReference type="Pfam" id="PF13923">
    <property type="entry name" value="zf-C3HC4_2"/>
    <property type="match status" value="1"/>
</dbReference>
<dbReference type="PANTHER" id="PTHR10131">
    <property type="entry name" value="TNF RECEPTOR ASSOCIATED FACTOR"/>
    <property type="match status" value="1"/>
</dbReference>
<dbReference type="GO" id="GO:0008270">
    <property type="term" value="F:zinc ion binding"/>
    <property type="evidence" value="ECO:0007669"/>
    <property type="project" value="UniProtKB-KW"/>
</dbReference>
<sequence>MYARSSEKLMVNYNYVETVNSNLVCCICRAPFVDPIITATCAHTFCRPCILQALDISPSCPVDRSPLCIADFRPESLLLRNMLDELIVECTHRPAGCTHSCQRQLLAAHLRDECPYAQVACAKEGCAQRVLRKDLGAHAEDCVHRITTCCACGTAVKAMDVEAHSAECIAQDTECEFCLDTVPRADLAEHNLCCPLFVVPCTHASHGCPWEGPRSVLDTSHIAQCAYEAIKGFFAIHEAQVSALQGENSSLRSRVQELDTAVQSMKRDLETAKRALGPWWRDGSSPQRSDGHSLPAITRRQSQDQIVWREVNPASNMRMYAIDGVVPRPDSDTLRPHAERDFLAQYFPPAHDGDAGYTVFGVAGAGHTNAGESSAMLSGSNVAPIDLSTTLEGALASLRSSVVTLSASLDSLGRRQDIAVTAESLRITEEVGALRGVIHGLRMQVHSIMMERNRQMTGRSGEGGQEWVPSSGPFFHGSQHSAIMPPTTSTTKL</sequence>
<organism evidence="9 10">
    <name type="scientific">Rickenella mellea</name>
    <dbReference type="NCBI Taxonomy" id="50990"/>
    <lineage>
        <taxon>Eukaryota</taxon>
        <taxon>Fungi</taxon>
        <taxon>Dikarya</taxon>
        <taxon>Basidiomycota</taxon>
        <taxon>Agaricomycotina</taxon>
        <taxon>Agaricomycetes</taxon>
        <taxon>Hymenochaetales</taxon>
        <taxon>Rickenellaceae</taxon>
        <taxon>Rickenella</taxon>
    </lineage>
</organism>
<protein>
    <recommendedName>
        <fullName evidence="11">RING-type domain-containing protein</fullName>
    </recommendedName>
</protein>
<evidence type="ECO:0000256" key="4">
    <source>
        <dbReference type="PROSITE-ProRule" id="PRU00207"/>
    </source>
</evidence>
<dbReference type="PROSITE" id="PS50089">
    <property type="entry name" value="ZF_RING_2"/>
    <property type="match status" value="1"/>
</dbReference>
<keyword evidence="2 4" id="KW-0863">Zinc-finger</keyword>
<dbReference type="PANTHER" id="PTHR10131:SF94">
    <property type="entry name" value="TNF RECEPTOR-ASSOCIATED FACTOR 4"/>
    <property type="match status" value="1"/>
</dbReference>
<dbReference type="VEuPathDB" id="FungiDB:BD410DRAFT_783924"/>
<evidence type="ECO:0008006" key="11">
    <source>
        <dbReference type="Google" id="ProtNLM"/>
    </source>
</evidence>
<feature type="compositionally biased region" description="Polar residues" evidence="6">
    <location>
        <begin position="478"/>
        <end position="493"/>
    </location>
</feature>
<dbReference type="AlphaFoldDB" id="A0A4Y7QF93"/>
<feature type="zinc finger region" description="TRAF-type" evidence="4">
    <location>
        <begin position="108"/>
        <end position="152"/>
    </location>
</feature>
<evidence type="ECO:0000313" key="10">
    <source>
        <dbReference type="Proteomes" id="UP000294933"/>
    </source>
</evidence>
<gene>
    <name evidence="9" type="ORF">BD410DRAFT_783924</name>
</gene>
<keyword evidence="3 4" id="KW-0862">Zinc</keyword>
<dbReference type="SUPFAM" id="SSF49599">
    <property type="entry name" value="TRAF domain-like"/>
    <property type="match status" value="2"/>
</dbReference>
<accession>A0A4Y7QF93</accession>
<feature type="coiled-coil region" evidence="5">
    <location>
        <begin position="248"/>
        <end position="275"/>
    </location>
</feature>
<dbReference type="EMBL" id="ML170162">
    <property type="protein sequence ID" value="TDL25931.1"/>
    <property type="molecule type" value="Genomic_DNA"/>
</dbReference>
<dbReference type="SUPFAM" id="SSF57850">
    <property type="entry name" value="RING/U-box"/>
    <property type="match status" value="1"/>
</dbReference>
<feature type="domain" description="RING-type" evidence="7">
    <location>
        <begin position="25"/>
        <end position="64"/>
    </location>
</feature>
<keyword evidence="10" id="KW-1185">Reference proteome</keyword>
<dbReference type="InterPro" id="IPR017907">
    <property type="entry name" value="Znf_RING_CS"/>
</dbReference>
<evidence type="ECO:0000256" key="5">
    <source>
        <dbReference type="SAM" id="Coils"/>
    </source>
</evidence>
<name>A0A4Y7QF93_9AGAM</name>
<dbReference type="SMART" id="SM00184">
    <property type="entry name" value="RING"/>
    <property type="match status" value="1"/>
</dbReference>
<dbReference type="STRING" id="50990.A0A4Y7QF93"/>
<feature type="region of interest" description="Disordered" evidence="6">
    <location>
        <begin position="474"/>
        <end position="493"/>
    </location>
</feature>
<dbReference type="OrthoDB" id="1630758at2759"/>
<dbReference type="Pfam" id="PF02176">
    <property type="entry name" value="zf-TRAF"/>
    <property type="match status" value="1"/>
</dbReference>
<evidence type="ECO:0000256" key="3">
    <source>
        <dbReference type="ARBA" id="ARBA00022833"/>
    </source>
</evidence>
<dbReference type="PROSITE" id="PS50145">
    <property type="entry name" value="ZF_TRAF"/>
    <property type="match status" value="1"/>
</dbReference>
<dbReference type="PROSITE" id="PS00518">
    <property type="entry name" value="ZF_RING_1"/>
    <property type="match status" value="1"/>
</dbReference>
<keyword evidence="1 4" id="KW-0479">Metal-binding</keyword>
<dbReference type="InterPro" id="IPR001293">
    <property type="entry name" value="Znf_TRAF"/>
</dbReference>
<feature type="domain" description="TRAF-type" evidence="8">
    <location>
        <begin position="108"/>
        <end position="152"/>
    </location>
</feature>
<evidence type="ECO:0000259" key="8">
    <source>
        <dbReference type="PROSITE" id="PS50145"/>
    </source>
</evidence>
<reference evidence="9 10" key="1">
    <citation type="submission" date="2018-06" db="EMBL/GenBank/DDBJ databases">
        <title>A transcriptomic atlas of mushroom development highlights an independent origin of complex multicellularity.</title>
        <authorList>
            <consortium name="DOE Joint Genome Institute"/>
            <person name="Krizsan K."/>
            <person name="Almasi E."/>
            <person name="Merenyi Z."/>
            <person name="Sahu N."/>
            <person name="Viragh M."/>
            <person name="Koszo T."/>
            <person name="Mondo S."/>
            <person name="Kiss B."/>
            <person name="Balint B."/>
            <person name="Kues U."/>
            <person name="Barry K."/>
            <person name="Hegedus J.C."/>
            <person name="Henrissat B."/>
            <person name="Johnson J."/>
            <person name="Lipzen A."/>
            <person name="Ohm R."/>
            <person name="Nagy I."/>
            <person name="Pangilinan J."/>
            <person name="Yan J."/>
            <person name="Xiong Y."/>
            <person name="Grigoriev I.V."/>
            <person name="Hibbett D.S."/>
            <person name="Nagy L.G."/>
        </authorList>
    </citation>
    <scope>NUCLEOTIDE SEQUENCE [LARGE SCALE GENOMIC DNA]</scope>
    <source>
        <strain evidence="9 10">SZMC22713</strain>
    </source>
</reference>
<dbReference type="Gene3D" id="3.30.40.10">
    <property type="entry name" value="Zinc/RING finger domain, C3HC4 (zinc finger)"/>
    <property type="match status" value="3"/>
</dbReference>